<protein>
    <submittedName>
        <fullName evidence="2">FAD/NAD(P)-binding protein</fullName>
    </submittedName>
</protein>
<comment type="caution">
    <text evidence="2">The sequence shown here is derived from an EMBL/GenBank/DDBJ whole genome shotgun (WGS) entry which is preliminary data.</text>
</comment>
<name>A0A939FYJ0_9HYPH</name>
<accession>A0A939FYJ0</accession>
<dbReference type="InterPro" id="IPR038732">
    <property type="entry name" value="HpyO/CreE_NAD-binding"/>
</dbReference>
<dbReference type="RefSeq" id="WP_207257325.1">
    <property type="nucleotide sequence ID" value="NZ_JAFMPP010000005.1"/>
</dbReference>
<dbReference type="Proteomes" id="UP000664122">
    <property type="component" value="Unassembled WGS sequence"/>
</dbReference>
<dbReference type="Pfam" id="PF13454">
    <property type="entry name" value="NAD_binding_9"/>
    <property type="match status" value="1"/>
</dbReference>
<evidence type="ECO:0000259" key="1">
    <source>
        <dbReference type="Pfam" id="PF13454"/>
    </source>
</evidence>
<sequence length="472" mass="50707">METIKDAPLRLVVIGGGFTGATLVVHAIAATRRALAVTVIEPAAEVGRGTAYGTDDQAHRINVPSDIMTIRKDNPGEATSWCLARGILPDPESDDGTGQYYIPRRVYGSFIIDVLRQTVADAGPRVRYRHVEDAATRVVRADGSWQVTTAGGETVPADLVAFCFGHAAPAAPCAISDTVARQEKFVANPWAKDAFAAIEADDDVLIVGTGLTMADVVMSLRTTGRDGPITAISRRALLPRPQGLFLSKIGRTIDLFGGENPPRTALGLLRLMRRLVRESDPELGWQPIVDQLRAVLPDVWNGLPIREQRQVLRRLLPYWDVHRFRIAPTISAALDRERESGRLAIAKAGLAALSFKAEDGRFTATLKAGGGMIEQHQFDAVVLCTGPDRNLANHALVSALLADGVAALDGLGLGLAVDRSSRILDMAGQPTKGLFAFGPITRPSFGEMTGAPDIAAHIEATIHHLFHDHPAH</sequence>
<evidence type="ECO:0000313" key="3">
    <source>
        <dbReference type="Proteomes" id="UP000664122"/>
    </source>
</evidence>
<reference evidence="2" key="1">
    <citation type="submission" date="2021-03" db="EMBL/GenBank/DDBJ databases">
        <title>Whole genome sequence of Jiella sp. CQZ9-1.</title>
        <authorList>
            <person name="Tuo L."/>
        </authorList>
    </citation>
    <scope>NUCLEOTIDE SEQUENCE</scope>
    <source>
        <strain evidence="2">CQZ9-1</strain>
    </source>
</reference>
<dbReference type="PANTHER" id="PTHR40254">
    <property type="entry name" value="BLR0577 PROTEIN"/>
    <property type="match status" value="1"/>
</dbReference>
<dbReference type="PANTHER" id="PTHR40254:SF1">
    <property type="entry name" value="BLR0577 PROTEIN"/>
    <property type="match status" value="1"/>
</dbReference>
<dbReference type="InterPro" id="IPR052189">
    <property type="entry name" value="L-asp_N-monooxygenase_NS-form"/>
</dbReference>
<feature type="domain" description="FAD-dependent urate hydroxylase HpyO/Asp monooxygenase CreE-like FAD/NAD(P)-binding" evidence="1">
    <location>
        <begin position="12"/>
        <end position="166"/>
    </location>
</feature>
<keyword evidence="3" id="KW-1185">Reference proteome</keyword>
<evidence type="ECO:0000313" key="2">
    <source>
        <dbReference type="EMBL" id="MBO0662545.1"/>
    </source>
</evidence>
<organism evidence="2 3">
    <name type="scientific">Jiella flava</name>
    <dbReference type="NCBI Taxonomy" id="2816857"/>
    <lineage>
        <taxon>Bacteria</taxon>
        <taxon>Pseudomonadati</taxon>
        <taxon>Pseudomonadota</taxon>
        <taxon>Alphaproteobacteria</taxon>
        <taxon>Hyphomicrobiales</taxon>
        <taxon>Aurantimonadaceae</taxon>
        <taxon>Jiella</taxon>
    </lineage>
</organism>
<dbReference type="EMBL" id="JAFMPP010000005">
    <property type="protein sequence ID" value="MBO0662545.1"/>
    <property type="molecule type" value="Genomic_DNA"/>
</dbReference>
<dbReference type="Gene3D" id="3.50.50.60">
    <property type="entry name" value="FAD/NAD(P)-binding domain"/>
    <property type="match status" value="1"/>
</dbReference>
<dbReference type="InterPro" id="IPR036188">
    <property type="entry name" value="FAD/NAD-bd_sf"/>
</dbReference>
<proteinExistence type="predicted"/>
<dbReference type="SUPFAM" id="SSF51905">
    <property type="entry name" value="FAD/NAD(P)-binding domain"/>
    <property type="match status" value="2"/>
</dbReference>
<gene>
    <name evidence="2" type="ORF">J1C48_08155</name>
</gene>
<dbReference type="AlphaFoldDB" id="A0A939FYJ0"/>